<organism evidence="3 4">
    <name type="scientific">Desulfatibacillum alkenivorans DSM 16219</name>
    <dbReference type="NCBI Taxonomy" id="1121393"/>
    <lineage>
        <taxon>Bacteria</taxon>
        <taxon>Pseudomonadati</taxon>
        <taxon>Thermodesulfobacteriota</taxon>
        <taxon>Desulfobacteria</taxon>
        <taxon>Desulfobacterales</taxon>
        <taxon>Desulfatibacillaceae</taxon>
        <taxon>Desulfatibacillum</taxon>
    </lineage>
</organism>
<feature type="domain" description="DUF6160" evidence="2">
    <location>
        <begin position="2"/>
        <end position="83"/>
    </location>
</feature>
<proteinExistence type="predicted"/>
<feature type="signal peptide" evidence="1">
    <location>
        <begin position="1"/>
        <end position="20"/>
    </location>
</feature>
<keyword evidence="4" id="KW-1185">Reference proteome</keyword>
<evidence type="ECO:0000313" key="3">
    <source>
        <dbReference type="EMBL" id="SHJ81127.1"/>
    </source>
</evidence>
<sequence>MKKLVILAAILMLVPGMALADMGLLNESSLNDVTGQVGITIDQSLKATIGAVEWTDADGFETTTPGGGNTGALELSVITIDNGGNAISMTGLTIDADDASLVIGLPAMTGDISVGNIYLTDGSTAATTSSSLGSLTISDLNMSGSKVVVMPH</sequence>
<dbReference type="RefSeq" id="WP_073475900.1">
    <property type="nucleotide sequence ID" value="NZ_FQZU01000012.1"/>
</dbReference>
<protein>
    <recommendedName>
        <fullName evidence="2">DUF6160 domain-containing protein</fullName>
    </recommendedName>
</protein>
<keyword evidence="1" id="KW-0732">Signal</keyword>
<gene>
    <name evidence="3" type="ORF">SAMN02745216_02316</name>
</gene>
<dbReference type="EMBL" id="FQZU01000012">
    <property type="protein sequence ID" value="SHJ81127.1"/>
    <property type="molecule type" value="Genomic_DNA"/>
</dbReference>
<dbReference type="STRING" id="1121393.SAMN02745216_02316"/>
<dbReference type="AlphaFoldDB" id="A0A1M6MCK9"/>
<evidence type="ECO:0000313" key="4">
    <source>
        <dbReference type="Proteomes" id="UP000183994"/>
    </source>
</evidence>
<name>A0A1M6MCK9_9BACT</name>
<dbReference type="OrthoDB" id="7023553at2"/>
<feature type="chain" id="PRO_5012500319" description="DUF6160 domain-containing protein" evidence="1">
    <location>
        <begin position="21"/>
        <end position="152"/>
    </location>
</feature>
<dbReference type="Proteomes" id="UP000183994">
    <property type="component" value="Unassembled WGS sequence"/>
</dbReference>
<accession>A0A1M6MCK9</accession>
<dbReference type="Pfam" id="PF19657">
    <property type="entry name" value="DUF6160"/>
    <property type="match status" value="1"/>
</dbReference>
<evidence type="ECO:0000259" key="2">
    <source>
        <dbReference type="Pfam" id="PF19657"/>
    </source>
</evidence>
<evidence type="ECO:0000256" key="1">
    <source>
        <dbReference type="SAM" id="SignalP"/>
    </source>
</evidence>
<dbReference type="InterPro" id="IPR046158">
    <property type="entry name" value="DUF6160"/>
</dbReference>
<reference evidence="4" key="1">
    <citation type="submission" date="2016-11" db="EMBL/GenBank/DDBJ databases">
        <authorList>
            <person name="Varghese N."/>
            <person name="Submissions S."/>
        </authorList>
    </citation>
    <scope>NUCLEOTIDE SEQUENCE [LARGE SCALE GENOMIC DNA]</scope>
    <source>
        <strain evidence="4">DSM 16219</strain>
    </source>
</reference>